<sequence>TFKETSKEAGPEHISSFTKCELQPRVSRIPIQCVGSVDTPLTCNVTPPTSPGGAEVSASVKVEKLLQPDVI</sequence>
<evidence type="ECO:0000313" key="1">
    <source>
        <dbReference type="EMBL" id="SBP15131.1"/>
    </source>
</evidence>
<organism evidence="1">
    <name type="scientific">Iconisemion striatum</name>
    <dbReference type="NCBI Taxonomy" id="60296"/>
    <lineage>
        <taxon>Eukaryota</taxon>
        <taxon>Metazoa</taxon>
        <taxon>Chordata</taxon>
        <taxon>Craniata</taxon>
        <taxon>Vertebrata</taxon>
        <taxon>Euteleostomi</taxon>
        <taxon>Actinopterygii</taxon>
        <taxon>Neopterygii</taxon>
        <taxon>Teleostei</taxon>
        <taxon>Neoteleostei</taxon>
        <taxon>Acanthomorphata</taxon>
        <taxon>Ovalentaria</taxon>
        <taxon>Atherinomorphae</taxon>
        <taxon>Cyprinodontiformes</taxon>
        <taxon>Nothobranchiidae</taxon>
        <taxon>Iconisemion</taxon>
    </lineage>
</organism>
<protein>
    <submittedName>
        <fullName evidence="1">ATP/GTP binding protein-like 5</fullName>
    </submittedName>
</protein>
<name>A0A1A7XAK4_9TELE</name>
<dbReference type="AlphaFoldDB" id="A0A1A7XAK4"/>
<dbReference type="EMBL" id="HADW01013731">
    <property type="protein sequence ID" value="SBP15131.1"/>
    <property type="molecule type" value="Transcribed_RNA"/>
</dbReference>
<reference evidence="1" key="1">
    <citation type="submission" date="2016-05" db="EMBL/GenBank/DDBJ databases">
        <authorList>
            <person name="Lavstsen T."/>
            <person name="Jespersen J.S."/>
        </authorList>
    </citation>
    <scope>NUCLEOTIDE SEQUENCE</scope>
    <source>
        <tissue evidence="1">Brain</tissue>
    </source>
</reference>
<gene>
    <name evidence="1" type="primary">AGBL5</name>
</gene>
<proteinExistence type="predicted"/>
<reference evidence="1" key="2">
    <citation type="submission" date="2016-06" db="EMBL/GenBank/DDBJ databases">
        <title>The genome of a short-lived fish provides insights into sex chromosome evolution and the genetic control of aging.</title>
        <authorList>
            <person name="Reichwald K."/>
            <person name="Felder M."/>
            <person name="Petzold A."/>
            <person name="Koch P."/>
            <person name="Groth M."/>
            <person name="Platzer M."/>
        </authorList>
    </citation>
    <scope>NUCLEOTIDE SEQUENCE</scope>
    <source>
        <tissue evidence="1">Brain</tissue>
    </source>
</reference>
<feature type="non-terminal residue" evidence="1">
    <location>
        <position position="1"/>
    </location>
</feature>
<accession>A0A1A7XAK4</accession>